<dbReference type="PANTHER" id="PTHR21047:SF2">
    <property type="entry name" value="THYMIDINE DIPHOSPHO-4-KETO-RHAMNOSE 3,5-EPIMERASE"/>
    <property type="match status" value="1"/>
</dbReference>
<dbReference type="InterPro" id="IPR014710">
    <property type="entry name" value="RmlC-like_jellyroll"/>
</dbReference>
<dbReference type="Gene3D" id="2.60.120.10">
    <property type="entry name" value="Jelly Rolls"/>
    <property type="match status" value="1"/>
</dbReference>
<name>A0ABX2R6U5_9THEO</name>
<dbReference type="PANTHER" id="PTHR21047">
    <property type="entry name" value="DTDP-6-DEOXY-D-GLUCOSE-3,5 EPIMERASE"/>
    <property type="match status" value="1"/>
</dbReference>
<dbReference type="GO" id="GO:0008830">
    <property type="term" value="F:dTDP-4-dehydrorhamnose 3,5-epimerase activity"/>
    <property type="evidence" value="ECO:0007669"/>
    <property type="project" value="UniProtKB-EC"/>
</dbReference>
<organism evidence="1 2">
    <name type="scientific">Carboxydothermus ferrireducens DSM 11255</name>
    <dbReference type="NCBI Taxonomy" id="1119529"/>
    <lineage>
        <taxon>Bacteria</taxon>
        <taxon>Bacillati</taxon>
        <taxon>Bacillota</taxon>
        <taxon>Clostridia</taxon>
        <taxon>Thermoanaerobacterales</taxon>
        <taxon>Thermoanaerobacteraceae</taxon>
        <taxon>Carboxydothermus</taxon>
    </lineage>
</organism>
<dbReference type="Pfam" id="PF00908">
    <property type="entry name" value="dTDP_sugar_isom"/>
    <property type="match status" value="1"/>
</dbReference>
<protein>
    <submittedName>
        <fullName evidence="1">dTDP-4-dehydrorhamnose 3,5-epimerase</fullName>
        <ecNumber evidence="1">5.1.3.13</ecNumber>
    </submittedName>
</protein>
<reference evidence="1 2" key="1">
    <citation type="submission" date="2020-07" db="EMBL/GenBank/DDBJ databases">
        <title>Genomic Encyclopedia of Type Strains, Phase III (KMG-III): the genomes of soil and plant-associated and newly described type strains.</title>
        <authorList>
            <person name="Whitman W."/>
        </authorList>
    </citation>
    <scope>NUCLEOTIDE SEQUENCE [LARGE SCALE GENOMIC DNA]</scope>
    <source>
        <strain evidence="1 2">DSM 11255</strain>
    </source>
</reference>
<comment type="caution">
    <text evidence="1">The sequence shown here is derived from an EMBL/GenBank/DDBJ whole genome shotgun (WGS) entry which is preliminary data.</text>
</comment>
<gene>
    <name evidence="1" type="ORF">HDG70_000588</name>
</gene>
<dbReference type="EMBL" id="JACCBS010000001">
    <property type="protein sequence ID" value="NYE56882.1"/>
    <property type="molecule type" value="Genomic_DNA"/>
</dbReference>
<dbReference type="EC" id="5.1.3.13" evidence="1"/>
<accession>A0ABX2R6U5</accession>
<evidence type="ECO:0000313" key="1">
    <source>
        <dbReference type="EMBL" id="NYE56882.1"/>
    </source>
</evidence>
<dbReference type="SUPFAM" id="SSF51182">
    <property type="entry name" value="RmlC-like cupins"/>
    <property type="match status" value="1"/>
</dbReference>
<dbReference type="InterPro" id="IPR011051">
    <property type="entry name" value="RmlC_Cupin_sf"/>
</dbReference>
<dbReference type="InterPro" id="IPR000888">
    <property type="entry name" value="RmlC-like"/>
</dbReference>
<sequence length="158" mass="18202">MEFKKGEIEGVIIRPLKKHIDERGWLCELFRQDEIEETIMPVMSYISQTLPGIVRGPHEHKEQTDYFAFIGPGNFKIYLWDNRKDSSTFGNRQIIYAGEDNPAVIIIPPGVVHAYKNISTKPGLVFNAPNKLYAGRGRKEPVDEVRWENKENSPFIID</sequence>
<dbReference type="Proteomes" id="UP000604066">
    <property type="component" value="Unassembled WGS sequence"/>
</dbReference>
<keyword evidence="2" id="KW-1185">Reference proteome</keyword>
<dbReference type="RefSeq" id="WP_028052077.1">
    <property type="nucleotide sequence ID" value="NZ_ATYG01000014.1"/>
</dbReference>
<keyword evidence="1" id="KW-0413">Isomerase</keyword>
<evidence type="ECO:0000313" key="2">
    <source>
        <dbReference type="Proteomes" id="UP000604066"/>
    </source>
</evidence>
<proteinExistence type="predicted"/>